<organism evidence="2 3">
    <name type="scientific">Acetobacter tropicalis</name>
    <dbReference type="NCBI Taxonomy" id="104102"/>
    <lineage>
        <taxon>Bacteria</taxon>
        <taxon>Pseudomonadati</taxon>
        <taxon>Pseudomonadota</taxon>
        <taxon>Alphaproteobacteria</taxon>
        <taxon>Acetobacterales</taxon>
        <taxon>Acetobacteraceae</taxon>
        <taxon>Acetobacter</taxon>
    </lineage>
</organism>
<dbReference type="PATRIC" id="fig|104102.7.peg.3004"/>
<evidence type="ECO:0000313" key="3">
    <source>
        <dbReference type="Proteomes" id="UP000029448"/>
    </source>
</evidence>
<keyword evidence="3" id="KW-1185">Reference proteome</keyword>
<dbReference type="EMBL" id="JOKM01000102">
    <property type="protein sequence ID" value="KGB21406.1"/>
    <property type="molecule type" value="Genomic_DNA"/>
</dbReference>
<name>A0A094ZFN1_9PROT</name>
<reference evidence="2 3" key="1">
    <citation type="submission" date="2014-06" db="EMBL/GenBank/DDBJ databases">
        <title>Functional and comparative genomic analyses of the Drosophila gut microbiota identify candidate symbiosis factors.</title>
        <authorList>
            <person name="Newell P.D."/>
            <person name="Chaston J.M."/>
            <person name="Douglas A.E."/>
        </authorList>
    </citation>
    <scope>NUCLEOTIDE SEQUENCE [LARGE SCALE GENOMIC DNA]</scope>
    <source>
        <strain evidence="2 3">DmCS_006</strain>
    </source>
</reference>
<comment type="caution">
    <text evidence="2">The sequence shown here is derived from an EMBL/GenBank/DDBJ whole genome shotgun (WGS) entry which is preliminary data.</text>
</comment>
<evidence type="ECO:0000256" key="1">
    <source>
        <dbReference type="SAM" id="MobiDB-lite"/>
    </source>
</evidence>
<proteinExistence type="predicted"/>
<protein>
    <submittedName>
        <fullName evidence="2">Uncharacterized protein</fullName>
    </submittedName>
</protein>
<accession>A0A094ZFN1</accession>
<feature type="compositionally biased region" description="Polar residues" evidence="1">
    <location>
        <begin position="21"/>
        <end position="45"/>
    </location>
</feature>
<dbReference type="AlphaFoldDB" id="A0A094ZFN1"/>
<feature type="region of interest" description="Disordered" evidence="1">
    <location>
        <begin position="1"/>
        <end position="45"/>
    </location>
</feature>
<evidence type="ECO:0000313" key="2">
    <source>
        <dbReference type="EMBL" id="KGB21406.1"/>
    </source>
</evidence>
<sequence>MPLPCMPAPGGNSWEPENHSAKTYQPPQISQSLRAENTAASIGKN</sequence>
<gene>
    <name evidence="2" type="ORF">AtDm6_3042</name>
</gene>
<dbReference type="Proteomes" id="UP000029448">
    <property type="component" value="Unassembled WGS sequence"/>
</dbReference>